<gene>
    <name evidence="2" type="ORF">Plil01_001185900</name>
</gene>
<dbReference type="InterPro" id="IPR013103">
    <property type="entry name" value="RVT_2"/>
</dbReference>
<protein>
    <submittedName>
        <fullName evidence="2">Unnamed protein product</fullName>
    </submittedName>
</protein>
<dbReference type="Pfam" id="PF07727">
    <property type="entry name" value="RVT_2"/>
    <property type="match status" value="1"/>
</dbReference>
<dbReference type="AlphaFoldDB" id="A0A9W6U3P1"/>
<accession>A0A9W6U3P1</accession>
<dbReference type="Proteomes" id="UP001165083">
    <property type="component" value="Unassembled WGS sequence"/>
</dbReference>
<evidence type="ECO:0000259" key="1">
    <source>
        <dbReference type="Pfam" id="PF07727"/>
    </source>
</evidence>
<dbReference type="EMBL" id="BSXW01000699">
    <property type="protein sequence ID" value="GMF28212.1"/>
    <property type="molecule type" value="Genomic_DNA"/>
</dbReference>
<keyword evidence="3" id="KW-1185">Reference proteome</keyword>
<feature type="domain" description="Reverse transcriptase Ty1/copia-type" evidence="1">
    <location>
        <begin position="51"/>
        <end position="118"/>
    </location>
</feature>
<evidence type="ECO:0000313" key="3">
    <source>
        <dbReference type="Proteomes" id="UP001165083"/>
    </source>
</evidence>
<name>A0A9W6U3P1_9STRA</name>
<dbReference type="OrthoDB" id="193186at2759"/>
<organism evidence="2 3">
    <name type="scientific">Phytophthora lilii</name>
    <dbReference type="NCBI Taxonomy" id="2077276"/>
    <lineage>
        <taxon>Eukaryota</taxon>
        <taxon>Sar</taxon>
        <taxon>Stramenopiles</taxon>
        <taxon>Oomycota</taxon>
        <taxon>Peronosporomycetes</taxon>
        <taxon>Peronosporales</taxon>
        <taxon>Peronosporaceae</taxon>
        <taxon>Phytophthora</taxon>
    </lineage>
</organism>
<reference evidence="2" key="1">
    <citation type="submission" date="2023-04" db="EMBL/GenBank/DDBJ databases">
        <title>Phytophthora lilii NBRC 32176.</title>
        <authorList>
            <person name="Ichikawa N."/>
            <person name="Sato H."/>
            <person name="Tonouchi N."/>
        </authorList>
    </citation>
    <scope>NUCLEOTIDE SEQUENCE</scope>
    <source>
        <strain evidence="2">NBRC 32176</strain>
    </source>
</reference>
<proteinExistence type="predicted"/>
<comment type="caution">
    <text evidence="2">The sequence shown here is derived from an EMBL/GenBank/DDBJ whole genome shotgun (WGS) entry which is preliminary data.</text>
</comment>
<evidence type="ECO:0000313" key="2">
    <source>
        <dbReference type="EMBL" id="GMF28212.1"/>
    </source>
</evidence>
<sequence>MKSNESSEWAKAMKAELEAHADNGSWTLVRTDVKFPAYWVTMFAKKRNEHGRVVLSVVVAKAYVTQQLDVDTAFLNSKLKEQVFMEVPYGVPNADNMVCKLNKATYGLKQAASAWHANDQTDALNRRRCQPVQPTRRESGDEPVRVWHKVDEVAVADHERRTRGHEDQAVQSIDRMLVVYRKLYAPRRGVHCDAVVAVLGEPGQQHWKAAIAMRVLRYLKTTTDFGIVCNSNNGKVMLEA</sequence>